<proteinExistence type="predicted"/>
<sequence>MELKFDRFSLLRLPLMASRADGTYYVYGCRGFVKAGGGYIILQGPPSLQDGYGGSRFPAAQIRADAALESSLGLSPTAEFIGAGICAYSTPY</sequence>
<organism evidence="1 2">
    <name type="scientific">Trichoderma lentiforme</name>
    <dbReference type="NCBI Taxonomy" id="1567552"/>
    <lineage>
        <taxon>Eukaryota</taxon>
        <taxon>Fungi</taxon>
        <taxon>Dikarya</taxon>
        <taxon>Ascomycota</taxon>
        <taxon>Pezizomycotina</taxon>
        <taxon>Sordariomycetes</taxon>
        <taxon>Hypocreomycetidae</taxon>
        <taxon>Hypocreales</taxon>
        <taxon>Hypocreaceae</taxon>
        <taxon>Trichoderma</taxon>
    </lineage>
</organism>
<evidence type="ECO:0000313" key="1">
    <source>
        <dbReference type="EMBL" id="KAF3058789.1"/>
    </source>
</evidence>
<reference evidence="1 2" key="1">
    <citation type="submission" date="2018-06" db="EMBL/GenBank/DDBJ databases">
        <title>Genome analysis of cellulolytic fungus Trichoderma lentiforme CFAM-422.</title>
        <authorList>
            <person name="Steindorff A.S."/>
            <person name="Formighieri E.F."/>
            <person name="Midorikawa G.E.O."/>
            <person name="Tamietti M.S."/>
            <person name="Ramos E.Z."/>
            <person name="Silva A.S."/>
            <person name="Bon E.P.S."/>
            <person name="Mendes T.D."/>
            <person name="Damaso M.C.T."/>
            <person name="Favaro L.C.L."/>
        </authorList>
    </citation>
    <scope>NUCLEOTIDE SEQUENCE [LARGE SCALE GENOMIC DNA]</scope>
    <source>
        <strain evidence="1 2">CFAM-422</strain>
    </source>
</reference>
<gene>
    <name evidence="1" type="ORF">CFAM422_011930</name>
</gene>
<comment type="caution">
    <text evidence="1">The sequence shown here is derived from an EMBL/GenBank/DDBJ whole genome shotgun (WGS) entry which is preliminary data.</text>
</comment>
<protein>
    <submittedName>
        <fullName evidence="1">Uncharacterized protein</fullName>
    </submittedName>
</protein>
<name>A0A9P5C971_9HYPO</name>
<accession>A0A9P5C971</accession>
<dbReference type="AlphaFoldDB" id="A0A9P5C971"/>
<evidence type="ECO:0000313" key="2">
    <source>
        <dbReference type="Proteomes" id="UP000801864"/>
    </source>
</evidence>
<dbReference type="EMBL" id="QLNT01000026">
    <property type="protein sequence ID" value="KAF3058789.1"/>
    <property type="molecule type" value="Genomic_DNA"/>
</dbReference>
<keyword evidence="2" id="KW-1185">Reference proteome</keyword>
<dbReference type="Proteomes" id="UP000801864">
    <property type="component" value="Unassembled WGS sequence"/>
</dbReference>